<keyword evidence="4" id="KW-0804">Transcription</keyword>
<dbReference type="CDD" id="cd18159">
    <property type="entry name" value="REC_OmpR_NsrR-like"/>
    <property type="match status" value="1"/>
</dbReference>
<sequence length="237" mass="26863">MHWCRLVGKRQVKMNKVFIVEDDAVIARAVAAHLTTWQMQVQCAGNFEKITEEVEDFQPDIIIMDIKLPYYNGFYWCAEIRKTSKVPIVFLSSADDNMNIVMAMNMGGDDFIAKPFDLQVLTAKLQAVLRRSYGSKLTSHSIECGEVVLNLNDTSVAVCGEKIDLTKNEFLILKTLMEKQGKVVSREEIMERLWGNDEFVDDNTLTVNITRIRKKLEAAGVDDFITTKRGLGYLVGV</sequence>
<dbReference type="GO" id="GO:0032993">
    <property type="term" value="C:protein-DNA complex"/>
    <property type="evidence" value="ECO:0007669"/>
    <property type="project" value="TreeGrafter"/>
</dbReference>
<dbReference type="PROSITE" id="PS51755">
    <property type="entry name" value="OMPR_PHOB"/>
    <property type="match status" value="1"/>
</dbReference>
<dbReference type="InterPro" id="IPR001867">
    <property type="entry name" value="OmpR/PhoB-type_DNA-bd"/>
</dbReference>
<dbReference type="EMBL" id="ACFY01000030">
    <property type="protein sequence ID" value="EEG95530.1"/>
    <property type="molecule type" value="Genomic_DNA"/>
</dbReference>
<dbReference type="GO" id="GO:0006355">
    <property type="term" value="P:regulation of DNA-templated transcription"/>
    <property type="evidence" value="ECO:0007669"/>
    <property type="project" value="InterPro"/>
</dbReference>
<dbReference type="Pfam" id="PF00072">
    <property type="entry name" value="Response_reg"/>
    <property type="match status" value="1"/>
</dbReference>
<organism evidence="10 11">
    <name type="scientific">Roseburia inulinivorans DSM 16841</name>
    <dbReference type="NCBI Taxonomy" id="622312"/>
    <lineage>
        <taxon>Bacteria</taxon>
        <taxon>Bacillati</taxon>
        <taxon>Bacillota</taxon>
        <taxon>Clostridia</taxon>
        <taxon>Lachnospirales</taxon>
        <taxon>Lachnospiraceae</taxon>
        <taxon>Roseburia</taxon>
    </lineage>
</organism>
<evidence type="ECO:0000256" key="1">
    <source>
        <dbReference type="ARBA" id="ARBA00018672"/>
    </source>
</evidence>
<dbReference type="InterPro" id="IPR036388">
    <property type="entry name" value="WH-like_DNA-bd_sf"/>
</dbReference>
<dbReference type="PANTHER" id="PTHR48111:SF43">
    <property type="entry name" value="STAGE 0 SPORULATION PROTEIN A HOMOLOG"/>
    <property type="match status" value="1"/>
</dbReference>
<evidence type="ECO:0000259" key="8">
    <source>
        <dbReference type="PROSITE" id="PS50110"/>
    </source>
</evidence>
<dbReference type="Gene3D" id="1.10.10.10">
    <property type="entry name" value="Winged helix-like DNA-binding domain superfamily/Winged helix DNA-binding domain"/>
    <property type="match status" value="1"/>
</dbReference>
<dbReference type="InterPro" id="IPR001789">
    <property type="entry name" value="Sig_transdc_resp-reg_receiver"/>
</dbReference>
<dbReference type="PROSITE" id="PS50110">
    <property type="entry name" value="RESPONSE_REGULATORY"/>
    <property type="match status" value="1"/>
</dbReference>
<reference evidence="10 11" key="1">
    <citation type="submission" date="2009-02" db="EMBL/GenBank/DDBJ databases">
        <authorList>
            <person name="Fulton L."/>
            <person name="Clifton S."/>
            <person name="Fulton B."/>
            <person name="Xu J."/>
            <person name="Minx P."/>
            <person name="Pepin K.H."/>
            <person name="Johnson M."/>
            <person name="Bhonagiri V."/>
            <person name="Nash W.E."/>
            <person name="Mardis E.R."/>
            <person name="Wilson R.K."/>
        </authorList>
    </citation>
    <scope>NUCLEOTIDE SEQUENCE [LARGE SCALE GENOMIC DNA]</scope>
    <source>
        <strain evidence="10 11">DSM 16841</strain>
    </source>
</reference>
<gene>
    <name evidence="10" type="ORF">ROSEINA2194_00609</name>
</gene>
<keyword evidence="6" id="KW-0597">Phosphoprotein</keyword>
<feature type="domain" description="Response regulatory" evidence="8">
    <location>
        <begin position="16"/>
        <end position="129"/>
    </location>
</feature>
<evidence type="ECO:0000256" key="4">
    <source>
        <dbReference type="ARBA" id="ARBA00023163"/>
    </source>
</evidence>
<dbReference type="CDD" id="cd00383">
    <property type="entry name" value="trans_reg_C"/>
    <property type="match status" value="1"/>
</dbReference>
<dbReference type="Gene3D" id="3.40.50.2300">
    <property type="match status" value="1"/>
</dbReference>
<dbReference type="Proteomes" id="UP000003561">
    <property type="component" value="Unassembled WGS sequence"/>
</dbReference>
<dbReference type="Pfam" id="PF00486">
    <property type="entry name" value="Trans_reg_C"/>
    <property type="match status" value="1"/>
</dbReference>
<evidence type="ECO:0000256" key="2">
    <source>
        <dbReference type="ARBA" id="ARBA00023015"/>
    </source>
</evidence>
<dbReference type="eggNOG" id="COG0745">
    <property type="taxonomic scope" value="Bacteria"/>
</dbReference>
<dbReference type="SMART" id="SM00862">
    <property type="entry name" value="Trans_reg_C"/>
    <property type="match status" value="1"/>
</dbReference>
<dbReference type="InterPro" id="IPR011006">
    <property type="entry name" value="CheY-like_superfamily"/>
</dbReference>
<feature type="modified residue" description="4-aspartylphosphate" evidence="6">
    <location>
        <position position="65"/>
    </location>
</feature>
<name>C0FPF7_9FIRM</name>
<feature type="DNA-binding region" description="OmpR/PhoB-type" evidence="7">
    <location>
        <begin position="139"/>
        <end position="237"/>
    </location>
</feature>
<dbReference type="InterPro" id="IPR039420">
    <property type="entry name" value="WalR-like"/>
</dbReference>
<dbReference type="PANTHER" id="PTHR48111">
    <property type="entry name" value="REGULATOR OF RPOS"/>
    <property type="match status" value="1"/>
</dbReference>
<comment type="caution">
    <text evidence="10">The sequence shown here is derived from an EMBL/GenBank/DDBJ whole genome shotgun (WGS) entry which is preliminary data.</text>
</comment>
<accession>C0FPF7</accession>
<feature type="domain" description="OmpR/PhoB-type" evidence="9">
    <location>
        <begin position="139"/>
        <end position="237"/>
    </location>
</feature>
<dbReference type="GO" id="GO:0000976">
    <property type="term" value="F:transcription cis-regulatory region binding"/>
    <property type="evidence" value="ECO:0007669"/>
    <property type="project" value="TreeGrafter"/>
</dbReference>
<evidence type="ECO:0000259" key="9">
    <source>
        <dbReference type="PROSITE" id="PS51755"/>
    </source>
</evidence>
<reference evidence="10 11" key="2">
    <citation type="submission" date="2009-03" db="EMBL/GenBank/DDBJ databases">
        <title>Draft genome sequence of Roseburia inulinivorans (DSM 16841).</title>
        <authorList>
            <person name="Sudarsanam P."/>
            <person name="Ley R."/>
            <person name="Guruge J."/>
            <person name="Turnbaugh P.J."/>
            <person name="Mahowald M."/>
            <person name="Liep D."/>
            <person name="Gordon J."/>
        </authorList>
    </citation>
    <scope>NUCLEOTIDE SEQUENCE [LARGE SCALE GENOMIC DNA]</scope>
    <source>
        <strain evidence="10 11">DSM 16841</strain>
    </source>
</reference>
<dbReference type="InterPro" id="IPR016032">
    <property type="entry name" value="Sig_transdc_resp-reg_C-effctor"/>
</dbReference>
<dbReference type="SUPFAM" id="SSF52172">
    <property type="entry name" value="CheY-like"/>
    <property type="match status" value="1"/>
</dbReference>
<proteinExistence type="predicted"/>
<evidence type="ECO:0000256" key="6">
    <source>
        <dbReference type="PROSITE-ProRule" id="PRU00169"/>
    </source>
</evidence>
<keyword evidence="2" id="KW-0805">Transcription regulation</keyword>
<evidence type="ECO:0000313" key="10">
    <source>
        <dbReference type="EMBL" id="EEG95530.1"/>
    </source>
</evidence>
<dbReference type="SMART" id="SM00448">
    <property type="entry name" value="REC"/>
    <property type="match status" value="1"/>
</dbReference>
<dbReference type="GO" id="GO:0005829">
    <property type="term" value="C:cytosol"/>
    <property type="evidence" value="ECO:0007669"/>
    <property type="project" value="TreeGrafter"/>
</dbReference>
<keyword evidence="3 7" id="KW-0238">DNA-binding</keyword>
<dbReference type="GO" id="GO:0000156">
    <property type="term" value="F:phosphorelay response regulator activity"/>
    <property type="evidence" value="ECO:0007669"/>
    <property type="project" value="TreeGrafter"/>
</dbReference>
<protein>
    <recommendedName>
        <fullName evidence="1">Stage 0 sporulation protein A homolog</fullName>
    </recommendedName>
</protein>
<evidence type="ECO:0000256" key="5">
    <source>
        <dbReference type="ARBA" id="ARBA00024867"/>
    </source>
</evidence>
<comment type="function">
    <text evidence="5">May play the central regulatory role in sporulation. It may be an element of the effector pathway responsible for the activation of sporulation genes in response to nutritional stress. Spo0A may act in concert with spo0H (a sigma factor) to control the expression of some genes that are critical to the sporulation process.</text>
</comment>
<evidence type="ECO:0000256" key="7">
    <source>
        <dbReference type="PROSITE-ProRule" id="PRU01091"/>
    </source>
</evidence>
<dbReference type="AlphaFoldDB" id="C0FPF7"/>
<evidence type="ECO:0000256" key="3">
    <source>
        <dbReference type="ARBA" id="ARBA00023125"/>
    </source>
</evidence>
<dbReference type="SUPFAM" id="SSF46894">
    <property type="entry name" value="C-terminal effector domain of the bipartite response regulators"/>
    <property type="match status" value="1"/>
</dbReference>
<evidence type="ECO:0000313" key="11">
    <source>
        <dbReference type="Proteomes" id="UP000003561"/>
    </source>
</evidence>